<evidence type="ECO:0000313" key="3">
    <source>
        <dbReference type="Proteomes" id="UP000504637"/>
    </source>
</evidence>
<feature type="compositionally biased region" description="Polar residues" evidence="1">
    <location>
        <begin position="262"/>
        <end position="274"/>
    </location>
</feature>
<name>A0A6J3M7W3_9PEZI</name>
<evidence type="ECO:0000259" key="2">
    <source>
        <dbReference type="Pfam" id="PF11470"/>
    </source>
</evidence>
<reference evidence="4" key="2">
    <citation type="submission" date="2020-04" db="EMBL/GenBank/DDBJ databases">
        <authorList>
            <consortium name="NCBI Genome Project"/>
        </authorList>
    </citation>
    <scope>NUCLEOTIDE SEQUENCE</scope>
    <source>
        <strain evidence="4">CBS 342.82</strain>
    </source>
</reference>
<dbReference type="GO" id="GO:0012506">
    <property type="term" value="C:vesicle membrane"/>
    <property type="evidence" value="ECO:0007669"/>
    <property type="project" value="TreeGrafter"/>
</dbReference>
<dbReference type="Gene3D" id="3.10.20.90">
    <property type="entry name" value="Phosphatidylinositol 3-kinase Catalytic Subunit, Chain A, domain 1"/>
    <property type="match status" value="1"/>
</dbReference>
<feature type="region of interest" description="Disordered" evidence="1">
    <location>
        <begin position="245"/>
        <end position="288"/>
    </location>
</feature>
<evidence type="ECO:0000256" key="1">
    <source>
        <dbReference type="SAM" id="MobiDB-lite"/>
    </source>
</evidence>
<keyword evidence="3" id="KW-1185">Reference proteome</keyword>
<proteinExistence type="predicted"/>
<accession>A0A6J3M7W3</accession>
<dbReference type="InterPro" id="IPR021569">
    <property type="entry name" value="TUG-UBL1"/>
</dbReference>
<evidence type="ECO:0000313" key="4">
    <source>
        <dbReference type="RefSeq" id="XP_033461177.1"/>
    </source>
</evidence>
<dbReference type="GO" id="GO:0006886">
    <property type="term" value="P:intracellular protein transport"/>
    <property type="evidence" value="ECO:0007669"/>
    <property type="project" value="TreeGrafter"/>
</dbReference>
<dbReference type="Proteomes" id="UP000504637">
    <property type="component" value="Unplaced"/>
</dbReference>
<dbReference type="GO" id="GO:0005737">
    <property type="term" value="C:cytoplasm"/>
    <property type="evidence" value="ECO:0007669"/>
    <property type="project" value="TreeGrafter"/>
</dbReference>
<feature type="region of interest" description="Disordered" evidence="1">
    <location>
        <begin position="453"/>
        <end position="485"/>
    </location>
</feature>
<reference evidence="4" key="1">
    <citation type="submission" date="2020-01" db="EMBL/GenBank/DDBJ databases">
        <authorList>
            <consortium name="DOE Joint Genome Institute"/>
            <person name="Haridas S."/>
            <person name="Albert R."/>
            <person name="Binder M."/>
            <person name="Bloem J."/>
            <person name="Labutti K."/>
            <person name="Salamov A."/>
            <person name="Andreopoulos B."/>
            <person name="Baker S.E."/>
            <person name="Barry K."/>
            <person name="Bills G."/>
            <person name="Bluhm B.H."/>
            <person name="Cannon C."/>
            <person name="Castanera R."/>
            <person name="Culley D.E."/>
            <person name="Daum C."/>
            <person name="Ezra D."/>
            <person name="Gonzalez J.B."/>
            <person name="Henrissat B."/>
            <person name="Kuo A."/>
            <person name="Liang C."/>
            <person name="Lipzen A."/>
            <person name="Lutzoni F."/>
            <person name="Magnuson J."/>
            <person name="Mondo S."/>
            <person name="Nolan M."/>
            <person name="Ohm R."/>
            <person name="Pangilinan J."/>
            <person name="Park H.-J."/>
            <person name="Ramirez L."/>
            <person name="Alfaro M."/>
            <person name="Sun H."/>
            <person name="Tritt A."/>
            <person name="Yoshinaga Y."/>
            <person name="Zwiers L.-H."/>
            <person name="Turgeon B.G."/>
            <person name="Goodwin S.B."/>
            <person name="Spatafora J.W."/>
            <person name="Crous P.W."/>
            <person name="Grigoriev I.V."/>
        </authorList>
    </citation>
    <scope>NUCLEOTIDE SEQUENCE</scope>
    <source>
        <strain evidence="4">CBS 342.82</strain>
    </source>
</reference>
<dbReference type="AlphaFoldDB" id="A0A6J3M7W3"/>
<protein>
    <recommendedName>
        <fullName evidence="2">TUG ubiquitin-like domain-containing protein</fullName>
    </recommendedName>
</protein>
<dbReference type="PANTHER" id="PTHR46467">
    <property type="entry name" value="TETHER CONTAINING UBX DOMAIN FOR GLUT4"/>
    <property type="match status" value="1"/>
</dbReference>
<dbReference type="GeneID" id="54358968"/>
<dbReference type="Pfam" id="PF11470">
    <property type="entry name" value="TUG-UBL1"/>
    <property type="match status" value="1"/>
</dbReference>
<organism evidence="4">
    <name type="scientific">Dissoconium aciculare CBS 342.82</name>
    <dbReference type="NCBI Taxonomy" id="1314786"/>
    <lineage>
        <taxon>Eukaryota</taxon>
        <taxon>Fungi</taxon>
        <taxon>Dikarya</taxon>
        <taxon>Ascomycota</taxon>
        <taxon>Pezizomycotina</taxon>
        <taxon>Dothideomycetes</taxon>
        <taxon>Dothideomycetidae</taxon>
        <taxon>Mycosphaerellales</taxon>
        <taxon>Dissoconiaceae</taxon>
        <taxon>Dissoconium</taxon>
    </lineage>
</organism>
<dbReference type="RefSeq" id="XP_033461177.1">
    <property type="nucleotide sequence ID" value="XM_033601168.1"/>
</dbReference>
<dbReference type="PANTHER" id="PTHR46467:SF1">
    <property type="entry name" value="TETHER CONTAINING UBX DOMAIN FOR GLUT4"/>
    <property type="match status" value="1"/>
</dbReference>
<feature type="domain" description="TUG ubiquitin-like" evidence="2">
    <location>
        <begin position="10"/>
        <end position="73"/>
    </location>
</feature>
<reference evidence="4" key="3">
    <citation type="submission" date="2025-08" db="UniProtKB">
        <authorList>
            <consortium name="RefSeq"/>
        </authorList>
    </citation>
    <scope>IDENTIFICATION</scope>
    <source>
        <strain evidence="4">CBS 342.82</strain>
    </source>
</reference>
<dbReference type="GO" id="GO:0005634">
    <property type="term" value="C:nucleus"/>
    <property type="evidence" value="ECO:0007669"/>
    <property type="project" value="TreeGrafter"/>
</dbReference>
<dbReference type="CDD" id="cd16105">
    <property type="entry name" value="Ubl_ASPSCR1_like"/>
    <property type="match status" value="1"/>
</dbReference>
<sequence>MASSHVIVLDSALKRTQIKVTPGRYMREVLEEACKTRKLDPEGYNLKTQSNKLVDLSQPFRLSGLAAGAKLQLVQGSRSPTVVTVALQLPESEGGGKLVDKFPSTTSLWLVLRKYEDAVAGTPPRRLNLTQRAVPTNVGSGAGRLEYEQPCLNVMGRGLEGFSDLQKSLSQLGLTGSVMIRLSFKSSGQPLEEAMRQMEQYFIVAEASSSATEAATSANAPSSTTEAPQSQLNDTISNADLASNAAPIDQQVMDVPKEESVTKASSSDTSNTLNGIAVFRPPSSNTPAAALQEEDSSTFEPGIEHAKAHQAALQRASRNTKLLSDAELAEQASAREAKIATIQSVKVRVRYPDQSIIETKVTAADTAADLYAKVTETLANPSESYELRFAGPKGPHQVLPHTSSQLLVRDFGFRGSILLTLVWAATASVQARQNPSLKEAYRSRATDLKVELQGQREAGQESHRTAMARPENTSGGSSGKSKIDVEAKMKKFLGFGKK</sequence>
<dbReference type="OrthoDB" id="440781at2759"/>
<dbReference type="SUPFAM" id="SSF54236">
    <property type="entry name" value="Ubiquitin-like"/>
    <property type="match status" value="2"/>
</dbReference>
<dbReference type="InterPro" id="IPR029071">
    <property type="entry name" value="Ubiquitin-like_domsf"/>
</dbReference>
<gene>
    <name evidence="4" type="ORF">K489DRAFT_316494</name>
</gene>